<evidence type="ECO:0000313" key="2">
    <source>
        <dbReference type="EMBL" id="RPA91633.1"/>
    </source>
</evidence>
<keyword evidence="3" id="KW-1185">Reference proteome</keyword>
<reference evidence="2 3" key="1">
    <citation type="journal article" date="2018" name="Nat. Ecol. Evol.">
        <title>Pezizomycetes genomes reveal the molecular basis of ectomycorrhizal truffle lifestyle.</title>
        <authorList>
            <person name="Murat C."/>
            <person name="Payen T."/>
            <person name="Noel B."/>
            <person name="Kuo A."/>
            <person name="Morin E."/>
            <person name="Chen J."/>
            <person name="Kohler A."/>
            <person name="Krizsan K."/>
            <person name="Balestrini R."/>
            <person name="Da Silva C."/>
            <person name="Montanini B."/>
            <person name="Hainaut M."/>
            <person name="Levati E."/>
            <person name="Barry K.W."/>
            <person name="Belfiori B."/>
            <person name="Cichocki N."/>
            <person name="Clum A."/>
            <person name="Dockter R.B."/>
            <person name="Fauchery L."/>
            <person name="Guy J."/>
            <person name="Iotti M."/>
            <person name="Le Tacon F."/>
            <person name="Lindquist E.A."/>
            <person name="Lipzen A."/>
            <person name="Malagnac F."/>
            <person name="Mello A."/>
            <person name="Molinier V."/>
            <person name="Miyauchi S."/>
            <person name="Poulain J."/>
            <person name="Riccioni C."/>
            <person name="Rubini A."/>
            <person name="Sitrit Y."/>
            <person name="Splivallo R."/>
            <person name="Traeger S."/>
            <person name="Wang M."/>
            <person name="Zifcakova L."/>
            <person name="Wipf D."/>
            <person name="Zambonelli A."/>
            <person name="Paolocci F."/>
            <person name="Nowrousian M."/>
            <person name="Ottonello S."/>
            <person name="Baldrian P."/>
            <person name="Spatafora J.W."/>
            <person name="Henrissat B."/>
            <person name="Nagy L.G."/>
            <person name="Aury J.M."/>
            <person name="Wincker P."/>
            <person name="Grigoriev I.V."/>
            <person name="Bonfante P."/>
            <person name="Martin F.M."/>
        </authorList>
    </citation>
    <scope>NUCLEOTIDE SEQUENCE [LARGE SCALE GENOMIC DNA]</scope>
    <source>
        <strain evidence="2 3">120613-1</strain>
    </source>
</reference>
<dbReference type="EMBL" id="ML120491">
    <property type="protein sequence ID" value="RPA91633.1"/>
    <property type="molecule type" value="Genomic_DNA"/>
</dbReference>
<proteinExistence type="predicted"/>
<keyword evidence="1" id="KW-0732">Signal</keyword>
<organism evidence="2 3">
    <name type="scientific">Choiromyces venosus 120613-1</name>
    <dbReference type="NCBI Taxonomy" id="1336337"/>
    <lineage>
        <taxon>Eukaryota</taxon>
        <taxon>Fungi</taxon>
        <taxon>Dikarya</taxon>
        <taxon>Ascomycota</taxon>
        <taxon>Pezizomycotina</taxon>
        <taxon>Pezizomycetes</taxon>
        <taxon>Pezizales</taxon>
        <taxon>Tuberaceae</taxon>
        <taxon>Choiromyces</taxon>
    </lineage>
</organism>
<protein>
    <submittedName>
        <fullName evidence="2">Uncharacterized protein</fullName>
    </submittedName>
</protein>
<dbReference type="Proteomes" id="UP000276215">
    <property type="component" value="Unassembled WGS sequence"/>
</dbReference>
<evidence type="ECO:0000256" key="1">
    <source>
        <dbReference type="SAM" id="SignalP"/>
    </source>
</evidence>
<gene>
    <name evidence="2" type="ORF">L873DRAFT_292737</name>
</gene>
<sequence length="102" mass="11180">MFWEGFGSRTLELFMLFAVLIPGHDGEDDDELMKFVCTGGKLGSYAMARCGSPTLSNHFNANQTITVDLMNGIFACQAEGRVFTAGTIMKSFHPLAQHKGLM</sequence>
<feature type="chain" id="PRO_5018147740" evidence="1">
    <location>
        <begin position="27"/>
        <end position="102"/>
    </location>
</feature>
<accession>A0A3N4IZP9</accession>
<feature type="signal peptide" evidence="1">
    <location>
        <begin position="1"/>
        <end position="26"/>
    </location>
</feature>
<name>A0A3N4IZP9_9PEZI</name>
<dbReference type="AlphaFoldDB" id="A0A3N4IZP9"/>
<evidence type="ECO:0000313" key="3">
    <source>
        <dbReference type="Proteomes" id="UP000276215"/>
    </source>
</evidence>